<dbReference type="Gene3D" id="3.80.10.10">
    <property type="entry name" value="Ribonuclease Inhibitor"/>
    <property type="match status" value="4"/>
</dbReference>
<dbReference type="SMART" id="SM00369">
    <property type="entry name" value="LRR_TYP"/>
    <property type="match status" value="11"/>
</dbReference>
<evidence type="ECO:0000256" key="15">
    <source>
        <dbReference type="ARBA" id="ARBA00022989"/>
    </source>
</evidence>
<dbReference type="PROSITE" id="PS51450">
    <property type="entry name" value="LRR"/>
    <property type="match status" value="1"/>
</dbReference>
<evidence type="ECO:0000259" key="23">
    <source>
        <dbReference type="PROSITE" id="PS50011"/>
    </source>
</evidence>
<comment type="similarity">
    <text evidence="2">Belongs to the protein kinase superfamily. Ser/Thr protein kinase family.</text>
</comment>
<evidence type="ECO:0000256" key="22">
    <source>
        <dbReference type="SAM" id="SignalP"/>
    </source>
</evidence>
<evidence type="ECO:0000256" key="4">
    <source>
        <dbReference type="ARBA" id="ARBA00022475"/>
    </source>
</evidence>
<dbReference type="Gene3D" id="1.10.510.10">
    <property type="entry name" value="Transferase(Phosphotransferase) domain 1"/>
    <property type="match status" value="1"/>
</dbReference>
<evidence type="ECO:0000256" key="2">
    <source>
        <dbReference type="ARBA" id="ARBA00008684"/>
    </source>
</evidence>
<keyword evidence="18" id="KW-0325">Glycoprotein</keyword>
<dbReference type="PROSITE" id="PS00107">
    <property type="entry name" value="PROTEIN_KINASE_ATP"/>
    <property type="match status" value="1"/>
</dbReference>
<keyword evidence="4" id="KW-1003">Cell membrane</keyword>
<dbReference type="FunFam" id="3.80.10.10:FF:000400">
    <property type="entry name" value="Nuclear pore complex protein NUP107"/>
    <property type="match status" value="1"/>
</dbReference>
<evidence type="ECO:0000256" key="18">
    <source>
        <dbReference type="ARBA" id="ARBA00023180"/>
    </source>
</evidence>
<gene>
    <name evidence="24" type="ORF">NCGR_LOCUS51579</name>
</gene>
<evidence type="ECO:0000256" key="20">
    <source>
        <dbReference type="ARBA" id="ARBA00048679"/>
    </source>
</evidence>
<keyword evidence="16" id="KW-0472">Membrane</keyword>
<dbReference type="PANTHER" id="PTHR45974">
    <property type="entry name" value="RECEPTOR-LIKE PROTEIN 55"/>
    <property type="match status" value="1"/>
</dbReference>
<comment type="caution">
    <text evidence="24">The sequence shown here is derived from an EMBL/GenBank/DDBJ whole genome shotgun (WGS) entry which is preliminary data.</text>
</comment>
<feature type="binding site" evidence="21">
    <location>
        <position position="784"/>
    </location>
    <ligand>
        <name>ATP</name>
        <dbReference type="ChEBI" id="CHEBI:30616"/>
    </ligand>
</feature>
<evidence type="ECO:0000256" key="10">
    <source>
        <dbReference type="ARBA" id="ARBA00022729"/>
    </source>
</evidence>
<keyword evidence="5" id="KW-0723">Serine/threonine-protein kinase</keyword>
<proteinExistence type="inferred from homology"/>
<feature type="signal peptide" evidence="22">
    <location>
        <begin position="1"/>
        <end position="25"/>
    </location>
</feature>
<evidence type="ECO:0000313" key="25">
    <source>
        <dbReference type="Proteomes" id="UP000604825"/>
    </source>
</evidence>
<evidence type="ECO:0000256" key="19">
    <source>
        <dbReference type="ARBA" id="ARBA00047899"/>
    </source>
</evidence>
<evidence type="ECO:0000256" key="3">
    <source>
        <dbReference type="ARBA" id="ARBA00012513"/>
    </source>
</evidence>
<protein>
    <recommendedName>
        <fullName evidence="3">non-specific serine/threonine protein kinase</fullName>
        <ecNumber evidence="3">2.7.11.1</ecNumber>
    </recommendedName>
</protein>
<dbReference type="GO" id="GO:0099402">
    <property type="term" value="P:plant organ development"/>
    <property type="evidence" value="ECO:0007669"/>
    <property type="project" value="UniProtKB-ARBA"/>
</dbReference>
<keyword evidence="6" id="KW-0597">Phosphoprotein</keyword>
<dbReference type="PRINTS" id="PR00019">
    <property type="entry name" value="LEURICHRPT"/>
</dbReference>
<dbReference type="PANTHER" id="PTHR45974:SF29">
    <property type="entry name" value="PROTEIN KINASE DOMAIN-CONTAINING PROTEIN"/>
    <property type="match status" value="1"/>
</dbReference>
<dbReference type="GO" id="GO:0004674">
    <property type="term" value="F:protein serine/threonine kinase activity"/>
    <property type="evidence" value="ECO:0007669"/>
    <property type="project" value="UniProtKB-KW"/>
</dbReference>
<dbReference type="Pfam" id="PF00560">
    <property type="entry name" value="LRR_1"/>
    <property type="match status" value="5"/>
</dbReference>
<dbReference type="InterPro" id="IPR001611">
    <property type="entry name" value="Leu-rich_rpt"/>
</dbReference>
<dbReference type="Pfam" id="PF07714">
    <property type="entry name" value="PK_Tyr_Ser-Thr"/>
    <property type="match status" value="1"/>
</dbReference>
<keyword evidence="14 21" id="KW-0067">ATP-binding</keyword>
<feature type="chain" id="PRO_5032650936" description="non-specific serine/threonine protein kinase" evidence="22">
    <location>
        <begin position="26"/>
        <end position="1055"/>
    </location>
</feature>
<evidence type="ECO:0000256" key="6">
    <source>
        <dbReference type="ARBA" id="ARBA00022553"/>
    </source>
</evidence>
<comment type="catalytic activity">
    <reaction evidence="19">
        <text>L-threonyl-[protein] + ATP = O-phospho-L-threonyl-[protein] + ADP + H(+)</text>
        <dbReference type="Rhea" id="RHEA:46608"/>
        <dbReference type="Rhea" id="RHEA-COMP:11060"/>
        <dbReference type="Rhea" id="RHEA-COMP:11605"/>
        <dbReference type="ChEBI" id="CHEBI:15378"/>
        <dbReference type="ChEBI" id="CHEBI:30013"/>
        <dbReference type="ChEBI" id="CHEBI:30616"/>
        <dbReference type="ChEBI" id="CHEBI:61977"/>
        <dbReference type="ChEBI" id="CHEBI:456216"/>
        <dbReference type="EC" id="2.7.11.1"/>
    </reaction>
</comment>
<keyword evidence="25" id="KW-1185">Reference proteome</keyword>
<dbReference type="InterPro" id="IPR001245">
    <property type="entry name" value="Ser-Thr/Tyr_kinase_cat_dom"/>
</dbReference>
<dbReference type="GO" id="GO:0005886">
    <property type="term" value="C:plasma membrane"/>
    <property type="evidence" value="ECO:0007669"/>
    <property type="project" value="UniProtKB-SubCell"/>
</dbReference>
<dbReference type="PROSITE" id="PS50011">
    <property type="entry name" value="PROTEIN_KINASE_DOM"/>
    <property type="match status" value="1"/>
</dbReference>
<dbReference type="OrthoDB" id="676979at2759"/>
<keyword evidence="17" id="KW-0675">Receptor</keyword>
<dbReference type="SUPFAM" id="SSF52047">
    <property type="entry name" value="RNI-like"/>
    <property type="match status" value="1"/>
</dbReference>
<evidence type="ECO:0000256" key="16">
    <source>
        <dbReference type="ARBA" id="ARBA00023136"/>
    </source>
</evidence>
<dbReference type="FunFam" id="1.10.510.10:FF:000358">
    <property type="entry name" value="Putative leucine-rich repeat receptor-like serine/threonine-protein kinase"/>
    <property type="match status" value="1"/>
</dbReference>
<evidence type="ECO:0000256" key="8">
    <source>
        <dbReference type="ARBA" id="ARBA00022679"/>
    </source>
</evidence>
<keyword evidence="10 22" id="KW-0732">Signal</keyword>
<organism evidence="24 25">
    <name type="scientific">Miscanthus lutarioriparius</name>
    <dbReference type="NCBI Taxonomy" id="422564"/>
    <lineage>
        <taxon>Eukaryota</taxon>
        <taxon>Viridiplantae</taxon>
        <taxon>Streptophyta</taxon>
        <taxon>Embryophyta</taxon>
        <taxon>Tracheophyta</taxon>
        <taxon>Spermatophyta</taxon>
        <taxon>Magnoliopsida</taxon>
        <taxon>Liliopsida</taxon>
        <taxon>Poales</taxon>
        <taxon>Poaceae</taxon>
        <taxon>PACMAD clade</taxon>
        <taxon>Panicoideae</taxon>
        <taxon>Andropogonodae</taxon>
        <taxon>Andropogoneae</taxon>
        <taxon>Saccharinae</taxon>
        <taxon>Miscanthus</taxon>
    </lineage>
</organism>
<evidence type="ECO:0000256" key="7">
    <source>
        <dbReference type="ARBA" id="ARBA00022614"/>
    </source>
</evidence>
<evidence type="ECO:0000256" key="14">
    <source>
        <dbReference type="ARBA" id="ARBA00022840"/>
    </source>
</evidence>
<evidence type="ECO:0000256" key="1">
    <source>
        <dbReference type="ARBA" id="ARBA00004162"/>
    </source>
</evidence>
<comment type="subcellular location">
    <subcellularLocation>
        <location evidence="1">Cell membrane</location>
        <topology evidence="1">Single-pass membrane protein</topology>
    </subcellularLocation>
</comment>
<keyword evidence="9" id="KW-0812">Transmembrane</keyword>
<keyword evidence="8" id="KW-0808">Transferase</keyword>
<name>A0A811RE59_9POAL</name>
<dbReference type="InterPro" id="IPR032675">
    <property type="entry name" value="LRR_dom_sf"/>
</dbReference>
<evidence type="ECO:0000256" key="5">
    <source>
        <dbReference type="ARBA" id="ARBA00022527"/>
    </source>
</evidence>
<dbReference type="AlphaFoldDB" id="A0A811RE59"/>
<evidence type="ECO:0000256" key="17">
    <source>
        <dbReference type="ARBA" id="ARBA00023170"/>
    </source>
</evidence>
<dbReference type="InterPro" id="IPR011009">
    <property type="entry name" value="Kinase-like_dom_sf"/>
</dbReference>
<dbReference type="SUPFAM" id="SSF52058">
    <property type="entry name" value="L domain-like"/>
    <property type="match status" value="1"/>
</dbReference>
<evidence type="ECO:0000256" key="21">
    <source>
        <dbReference type="PROSITE-ProRule" id="PRU10141"/>
    </source>
</evidence>
<evidence type="ECO:0000313" key="24">
    <source>
        <dbReference type="EMBL" id="CAD6268274.1"/>
    </source>
</evidence>
<dbReference type="FunFam" id="3.30.200.20:FF:000661">
    <property type="entry name" value="Serine-threonine protein kinase plant-type"/>
    <property type="match status" value="1"/>
</dbReference>
<dbReference type="PROSITE" id="PS00108">
    <property type="entry name" value="PROTEIN_KINASE_ST"/>
    <property type="match status" value="1"/>
</dbReference>
<dbReference type="EC" id="2.7.11.1" evidence="3"/>
<dbReference type="Gene3D" id="3.30.200.20">
    <property type="entry name" value="Phosphorylase Kinase, domain 1"/>
    <property type="match status" value="1"/>
</dbReference>
<dbReference type="InterPro" id="IPR003591">
    <property type="entry name" value="Leu-rich_rpt_typical-subtyp"/>
</dbReference>
<dbReference type="InterPro" id="IPR013210">
    <property type="entry name" value="LRR_N_plant-typ"/>
</dbReference>
<keyword evidence="13" id="KW-0418">Kinase</keyword>
<evidence type="ECO:0000256" key="11">
    <source>
        <dbReference type="ARBA" id="ARBA00022737"/>
    </source>
</evidence>
<feature type="domain" description="Protein kinase" evidence="23">
    <location>
        <begin position="756"/>
        <end position="1038"/>
    </location>
</feature>
<dbReference type="SMART" id="SM00220">
    <property type="entry name" value="S_TKc"/>
    <property type="match status" value="1"/>
</dbReference>
<keyword evidence="15" id="KW-1133">Transmembrane helix</keyword>
<dbReference type="SUPFAM" id="SSF56112">
    <property type="entry name" value="Protein kinase-like (PK-like)"/>
    <property type="match status" value="1"/>
</dbReference>
<evidence type="ECO:0000256" key="13">
    <source>
        <dbReference type="ARBA" id="ARBA00022777"/>
    </source>
</evidence>
<dbReference type="InterPro" id="IPR000719">
    <property type="entry name" value="Prot_kinase_dom"/>
</dbReference>
<dbReference type="EMBL" id="CAJGYO010000014">
    <property type="protein sequence ID" value="CAD6268274.1"/>
    <property type="molecule type" value="Genomic_DNA"/>
</dbReference>
<evidence type="ECO:0000256" key="9">
    <source>
        <dbReference type="ARBA" id="ARBA00022692"/>
    </source>
</evidence>
<dbReference type="GO" id="GO:0009653">
    <property type="term" value="P:anatomical structure morphogenesis"/>
    <property type="evidence" value="ECO:0007669"/>
    <property type="project" value="UniProtKB-ARBA"/>
</dbReference>
<dbReference type="FunFam" id="3.80.10.10:FF:000095">
    <property type="entry name" value="LRR receptor-like serine/threonine-protein kinase GSO1"/>
    <property type="match status" value="2"/>
</dbReference>
<dbReference type="Pfam" id="PF13855">
    <property type="entry name" value="LRR_8"/>
    <property type="match status" value="3"/>
</dbReference>
<dbReference type="Proteomes" id="UP000604825">
    <property type="component" value="Unassembled WGS sequence"/>
</dbReference>
<dbReference type="InterPro" id="IPR017441">
    <property type="entry name" value="Protein_kinase_ATP_BS"/>
</dbReference>
<keyword evidence="12 21" id="KW-0547">Nucleotide-binding</keyword>
<sequence length="1055" mass="114420">MASLSFPISISILLLLIISTSTTIAAASSRSGRPSKRNGSSTDLAALLAFKAQLSDPAGILGGNWTATTSFCKWVGVSCGGRQRQRVAAIELADVPLHGALSPHLGNLSFLSVLNLTNASLAGAIPGEIGRLRRLKLLDLGHNALSGGVPAAIGNLTMLQLVHLQFNHLSGPIPPELRRLRELRAMNVQRNYLTGSIPNDLFNNTPLLTHLDMGNNSLSGPIPRCIGSLPLLQYLSLQVNNLSGPVPPGVFNMSALRVLSLATNGLSGAISGPGNTSFSLPAVEFFSVHQNRFSGLIPSGFAACRRLQSLYLSVNSFQGVVPAWLGELTAVQVISLYENHFDAAPIPAALSNLTMLRLLDLQSCNLTGPIPPELGQLRQLSVLNLYSNLLTGPVPASLGNLSNMIYLELEQNMLDGPLPMTIGDMNSLTELLLAENHLQGDLKFLSVLSKCSMLSALQFHTNHFTGTLVPDHVGNLSSYLQVFDASDNMIAGGLPATVSNLTGLEILDLARNQLQNPVPEPIMMMDSIQWLDLSGNRLSGTIPSNAAILKNVEIIYLDSNQFSGSIPSGIGNLTKLEILILCDNQFTSTIPPSLFRLDRLLGIDLSQNLLSGALPINISLKQMNMMDLSTNHLVGSLPDSLGQLQMMSYLNLSLNSFHDPIPPSFEKLTSLQTLDLSHNNISGAIPKYLANFTILTSLNLSFNKLQGHIPEGAVAFCLCVMLKKVKKRQGNSAGMVDMVNHQLVSYHELARATENFSDANMLGSGSFGKVFKGQLSNGLVVAIKVIHMHMEQAIARFDAECCVLRMARHRNLIKILNTCSNLDFRALVLEYMPNGSLEELLHSNGRIQLQFIERLDIMLHVSMAMEYLHHEHCEVVLHCDLKPSNVLFDEDMTAHVADFGIARILLGDENSMISANMPGTIGYMAPEYGSVGKASRKSDVFSYGIMLLEVFTGKRPTDAMFVGELSLRHWVHQAFPEGLVQVVDGRILLDDASATSSLNGFLVAVMELGLLCSADSPEQRMTMKDVVVTLKKVRKDYIKMVAMKPSAIQRPAVID</sequence>
<dbReference type="GO" id="GO:0005524">
    <property type="term" value="F:ATP binding"/>
    <property type="evidence" value="ECO:0007669"/>
    <property type="project" value="UniProtKB-UniRule"/>
</dbReference>
<reference evidence="24" key="1">
    <citation type="submission" date="2020-10" db="EMBL/GenBank/DDBJ databases">
        <authorList>
            <person name="Han B."/>
            <person name="Lu T."/>
            <person name="Zhao Q."/>
            <person name="Huang X."/>
            <person name="Zhao Y."/>
        </authorList>
    </citation>
    <scope>NUCLEOTIDE SEQUENCE</scope>
</reference>
<keyword evidence="7" id="KW-0433">Leucine-rich repeat</keyword>
<dbReference type="Pfam" id="PF08263">
    <property type="entry name" value="LRRNT_2"/>
    <property type="match status" value="1"/>
</dbReference>
<keyword evidence="11" id="KW-0677">Repeat</keyword>
<dbReference type="InterPro" id="IPR008271">
    <property type="entry name" value="Ser/Thr_kinase_AS"/>
</dbReference>
<comment type="catalytic activity">
    <reaction evidence="20">
        <text>L-seryl-[protein] + ATP = O-phospho-L-seryl-[protein] + ADP + H(+)</text>
        <dbReference type="Rhea" id="RHEA:17989"/>
        <dbReference type="Rhea" id="RHEA-COMP:9863"/>
        <dbReference type="Rhea" id="RHEA-COMP:11604"/>
        <dbReference type="ChEBI" id="CHEBI:15378"/>
        <dbReference type="ChEBI" id="CHEBI:29999"/>
        <dbReference type="ChEBI" id="CHEBI:30616"/>
        <dbReference type="ChEBI" id="CHEBI:83421"/>
        <dbReference type="ChEBI" id="CHEBI:456216"/>
        <dbReference type="EC" id="2.7.11.1"/>
    </reaction>
</comment>
<accession>A0A811RE59</accession>
<evidence type="ECO:0000256" key="12">
    <source>
        <dbReference type="ARBA" id="ARBA00022741"/>
    </source>
</evidence>